<evidence type="ECO:0000256" key="1">
    <source>
        <dbReference type="SAM" id="MobiDB-lite"/>
    </source>
</evidence>
<protein>
    <submittedName>
        <fullName evidence="2">DUF2059 domain-containing protein</fullName>
    </submittedName>
</protein>
<evidence type="ECO:0000313" key="3">
    <source>
        <dbReference type="Proteomes" id="UP001239680"/>
    </source>
</evidence>
<feature type="compositionally biased region" description="Low complexity" evidence="1">
    <location>
        <begin position="1"/>
        <end position="34"/>
    </location>
</feature>
<gene>
    <name evidence="2" type="ORF">Q9295_17435</name>
</gene>
<organism evidence="2 3">
    <name type="scientific">Pseudogemmobacter lacusdianii</name>
    <dbReference type="NCBI Taxonomy" id="3069608"/>
    <lineage>
        <taxon>Bacteria</taxon>
        <taxon>Pseudomonadati</taxon>
        <taxon>Pseudomonadota</taxon>
        <taxon>Alphaproteobacteria</taxon>
        <taxon>Rhodobacterales</taxon>
        <taxon>Paracoccaceae</taxon>
        <taxon>Pseudogemmobacter</taxon>
    </lineage>
</organism>
<reference evidence="2 3" key="1">
    <citation type="submission" date="2023-08" db="EMBL/GenBank/DDBJ databases">
        <title>Characterization of two Paracoccaceae strains isolated from Phycosphere and proposal of Xinfangfangia lacusdiani sp. nov.</title>
        <authorList>
            <person name="Deng Y."/>
            <person name="Zhang Y.Q."/>
        </authorList>
    </citation>
    <scope>NUCLEOTIDE SEQUENCE [LARGE SCALE GENOMIC DNA]</scope>
    <source>
        <strain evidence="2 3">CPCC 101601</strain>
    </source>
</reference>
<proteinExistence type="predicted"/>
<keyword evidence="3" id="KW-1185">Reference proteome</keyword>
<name>A0ABU0W3X0_9RHOB</name>
<evidence type="ECO:0000313" key="2">
    <source>
        <dbReference type="EMBL" id="MDQ2068155.1"/>
    </source>
</evidence>
<accession>A0ABU0W3X0</accession>
<dbReference type="Proteomes" id="UP001239680">
    <property type="component" value="Unassembled WGS sequence"/>
</dbReference>
<dbReference type="RefSeq" id="WP_306681866.1">
    <property type="nucleotide sequence ID" value="NZ_JAVDBT010000026.1"/>
</dbReference>
<comment type="caution">
    <text evidence="2">The sequence shown here is derived from an EMBL/GenBank/DDBJ whole genome shotgun (WGS) entry which is preliminary data.</text>
</comment>
<dbReference type="EMBL" id="JAVDBT010000026">
    <property type="protein sequence ID" value="MDQ2068155.1"/>
    <property type="molecule type" value="Genomic_DNA"/>
</dbReference>
<feature type="region of interest" description="Disordered" evidence="1">
    <location>
        <begin position="1"/>
        <end position="46"/>
    </location>
</feature>
<sequence length="302" mass="31592">MAEATADGGADGAALEVQSSDESSSSSLGGSAADESAEPSGAATPPPVAAERLVQLAQLLLLSDGLELMRDEGEDYGAALAEQMFPGRDGPSWQAQVRAIYDPVANMAIFQAAFAAALAEDPATVAAAEAFFDTARGQEILRLELEARRALMDVAVEEAAQVEAERMKTDRDPKLRLLRDLIEAGDLIEANVAAALSSNLAFYQGMAEGSGSSGADAERMLAEVWAQEGSIRAETAGWLVPYLALAYQPLSDEDLKSYIAFSRSDAGQRLNAALFAGYDAVARHVAFAMGRAAAEVLAGSDI</sequence>